<organism evidence="2 3">
    <name type="scientific">Synaphobranchus kaupii</name>
    <name type="common">Kaup's arrowtooth eel</name>
    <dbReference type="NCBI Taxonomy" id="118154"/>
    <lineage>
        <taxon>Eukaryota</taxon>
        <taxon>Metazoa</taxon>
        <taxon>Chordata</taxon>
        <taxon>Craniata</taxon>
        <taxon>Vertebrata</taxon>
        <taxon>Euteleostomi</taxon>
        <taxon>Actinopterygii</taxon>
        <taxon>Neopterygii</taxon>
        <taxon>Teleostei</taxon>
        <taxon>Anguilliformes</taxon>
        <taxon>Synaphobranchidae</taxon>
        <taxon>Synaphobranchus</taxon>
    </lineage>
</organism>
<feature type="compositionally biased region" description="Pro residues" evidence="1">
    <location>
        <begin position="76"/>
        <end position="87"/>
    </location>
</feature>
<reference evidence="2" key="1">
    <citation type="journal article" date="2023" name="Science">
        <title>Genome structures resolve the early diversification of teleost fishes.</title>
        <authorList>
            <person name="Parey E."/>
            <person name="Louis A."/>
            <person name="Montfort J."/>
            <person name="Bouchez O."/>
            <person name="Roques C."/>
            <person name="Iampietro C."/>
            <person name="Lluch J."/>
            <person name="Castinel A."/>
            <person name="Donnadieu C."/>
            <person name="Desvignes T."/>
            <person name="Floi Bucao C."/>
            <person name="Jouanno E."/>
            <person name="Wen M."/>
            <person name="Mejri S."/>
            <person name="Dirks R."/>
            <person name="Jansen H."/>
            <person name="Henkel C."/>
            <person name="Chen W.J."/>
            <person name="Zahm M."/>
            <person name="Cabau C."/>
            <person name="Klopp C."/>
            <person name="Thompson A.W."/>
            <person name="Robinson-Rechavi M."/>
            <person name="Braasch I."/>
            <person name="Lecointre G."/>
            <person name="Bobe J."/>
            <person name="Postlethwait J.H."/>
            <person name="Berthelot C."/>
            <person name="Roest Crollius H."/>
            <person name="Guiguen Y."/>
        </authorList>
    </citation>
    <scope>NUCLEOTIDE SEQUENCE</scope>
    <source>
        <strain evidence="2">WJC10195</strain>
    </source>
</reference>
<proteinExistence type="predicted"/>
<gene>
    <name evidence="2" type="ORF">SKAU_G00128120</name>
</gene>
<dbReference type="Proteomes" id="UP001152622">
    <property type="component" value="Chromosome 4"/>
</dbReference>
<evidence type="ECO:0000313" key="2">
    <source>
        <dbReference type="EMBL" id="KAJ8363981.1"/>
    </source>
</evidence>
<accession>A0A9Q1J2Q6</accession>
<feature type="region of interest" description="Disordered" evidence="1">
    <location>
        <begin position="70"/>
        <end position="94"/>
    </location>
</feature>
<keyword evidence="3" id="KW-1185">Reference proteome</keyword>
<name>A0A9Q1J2Q6_SYNKA</name>
<comment type="caution">
    <text evidence="2">The sequence shown here is derived from an EMBL/GenBank/DDBJ whole genome shotgun (WGS) entry which is preliminary data.</text>
</comment>
<protein>
    <submittedName>
        <fullName evidence="2">Uncharacterized protein</fullName>
    </submittedName>
</protein>
<evidence type="ECO:0000256" key="1">
    <source>
        <dbReference type="SAM" id="MobiDB-lite"/>
    </source>
</evidence>
<dbReference type="AlphaFoldDB" id="A0A9Q1J2Q6"/>
<dbReference type="EMBL" id="JAINUF010000004">
    <property type="protein sequence ID" value="KAJ8363981.1"/>
    <property type="molecule type" value="Genomic_DNA"/>
</dbReference>
<evidence type="ECO:0000313" key="3">
    <source>
        <dbReference type="Proteomes" id="UP001152622"/>
    </source>
</evidence>
<sequence>MAQVGTQWVKASKQRLMNGREALAAKVPSLIDVPLPAHAGNPLAASMALCLLRDCPPTCLRALEVPPQLPQLRAQPEPPPPPPPPPALSSNASE</sequence>